<dbReference type="AlphaFoldDB" id="W2X5A6"/>
<dbReference type="EMBL" id="ANIX01001602">
    <property type="protein sequence ID" value="ETP18015.1"/>
    <property type="molecule type" value="Genomic_DNA"/>
</dbReference>
<organism evidence="1 2">
    <name type="scientific">Phytophthora nicotianae CJ01A1</name>
    <dbReference type="NCBI Taxonomy" id="1317063"/>
    <lineage>
        <taxon>Eukaryota</taxon>
        <taxon>Sar</taxon>
        <taxon>Stramenopiles</taxon>
        <taxon>Oomycota</taxon>
        <taxon>Peronosporomycetes</taxon>
        <taxon>Peronosporales</taxon>
        <taxon>Peronosporaceae</taxon>
        <taxon>Phytophthora</taxon>
    </lineage>
</organism>
<evidence type="ECO:0000313" key="1">
    <source>
        <dbReference type="EMBL" id="ETP18015.1"/>
    </source>
</evidence>
<protein>
    <submittedName>
        <fullName evidence="1">Uncharacterized protein</fullName>
    </submittedName>
</protein>
<sequence>MGSESQIEVAVKQADEYRQLFNVDRMLVVNFVPVGHKLDE</sequence>
<reference evidence="1 2" key="1">
    <citation type="submission" date="2013-11" db="EMBL/GenBank/DDBJ databases">
        <title>The Genome Sequence of Phytophthora parasitica CJ01A1.</title>
        <authorList>
            <consortium name="The Broad Institute Genomics Platform"/>
            <person name="Russ C."/>
            <person name="Tyler B."/>
            <person name="Panabieres F."/>
            <person name="Shan W."/>
            <person name="Tripathy S."/>
            <person name="Grunwald N."/>
            <person name="Machado M."/>
            <person name="Johnson C.S."/>
            <person name="Walker B."/>
            <person name="Young S.K."/>
            <person name="Zeng Q."/>
            <person name="Gargeya S."/>
            <person name="Fitzgerald M."/>
            <person name="Haas B."/>
            <person name="Abouelleil A."/>
            <person name="Allen A.W."/>
            <person name="Alvarado L."/>
            <person name="Arachchi H.M."/>
            <person name="Berlin A.M."/>
            <person name="Chapman S.B."/>
            <person name="Gainer-Dewar J."/>
            <person name="Goldberg J."/>
            <person name="Griggs A."/>
            <person name="Gujja S."/>
            <person name="Hansen M."/>
            <person name="Howarth C."/>
            <person name="Imamovic A."/>
            <person name="Ireland A."/>
            <person name="Larimer J."/>
            <person name="McCowan C."/>
            <person name="Murphy C."/>
            <person name="Pearson M."/>
            <person name="Poon T.W."/>
            <person name="Priest M."/>
            <person name="Roberts A."/>
            <person name="Saif S."/>
            <person name="Shea T."/>
            <person name="Sisk P."/>
            <person name="Sykes S."/>
            <person name="Wortman J."/>
            <person name="Nusbaum C."/>
            <person name="Birren B."/>
        </authorList>
    </citation>
    <scope>NUCLEOTIDE SEQUENCE [LARGE SCALE GENOMIC DNA]</scope>
    <source>
        <strain evidence="1 2">CJ01A1</strain>
    </source>
</reference>
<dbReference type="Proteomes" id="UP000018958">
    <property type="component" value="Unassembled WGS sequence"/>
</dbReference>
<feature type="non-terminal residue" evidence="1">
    <location>
        <position position="40"/>
    </location>
</feature>
<accession>W2X5A6</accession>
<gene>
    <name evidence="1" type="ORF">F441_07711</name>
</gene>
<name>W2X5A6_PHYNI</name>
<proteinExistence type="predicted"/>
<evidence type="ECO:0000313" key="2">
    <source>
        <dbReference type="Proteomes" id="UP000018958"/>
    </source>
</evidence>
<comment type="caution">
    <text evidence="1">The sequence shown here is derived from an EMBL/GenBank/DDBJ whole genome shotgun (WGS) entry which is preliminary data.</text>
</comment>